<dbReference type="PROSITE" id="PS51128">
    <property type="entry name" value="ZF_DKSA_2"/>
    <property type="match status" value="1"/>
</dbReference>
<protein>
    <submittedName>
        <fullName evidence="6">TraR/DksA family transcriptional regulator</fullName>
    </submittedName>
</protein>
<dbReference type="Gene3D" id="1.20.120.910">
    <property type="entry name" value="DksA, coiled-coil domain"/>
    <property type="match status" value="1"/>
</dbReference>
<dbReference type="PANTHER" id="PTHR33823:SF4">
    <property type="entry name" value="GENERAL STRESS PROTEIN 16O"/>
    <property type="match status" value="1"/>
</dbReference>
<evidence type="ECO:0000256" key="3">
    <source>
        <dbReference type="ARBA" id="ARBA00022833"/>
    </source>
</evidence>
<evidence type="ECO:0000256" key="1">
    <source>
        <dbReference type="ARBA" id="ARBA00022723"/>
    </source>
</evidence>
<dbReference type="Proteomes" id="UP000015559">
    <property type="component" value="Chromosome"/>
</dbReference>
<feature type="domain" description="Zinc finger DksA/TraR C4-type" evidence="5">
    <location>
        <begin position="86"/>
        <end position="120"/>
    </location>
</feature>
<name>S6ABL7_SULDS</name>
<dbReference type="GO" id="GO:0008270">
    <property type="term" value="F:zinc ion binding"/>
    <property type="evidence" value="ECO:0007669"/>
    <property type="project" value="UniProtKB-KW"/>
</dbReference>
<feature type="zinc finger region" description="dksA C4-type" evidence="4">
    <location>
        <begin position="91"/>
        <end position="115"/>
    </location>
</feature>
<evidence type="ECO:0000313" key="7">
    <source>
        <dbReference type="Proteomes" id="UP000015559"/>
    </source>
</evidence>
<keyword evidence="3" id="KW-0862">Zinc</keyword>
<keyword evidence="2" id="KW-0863">Zinc-finger</keyword>
<dbReference type="InterPro" id="IPR037187">
    <property type="entry name" value="DnaK_N"/>
</dbReference>
<proteinExistence type="predicted"/>
<evidence type="ECO:0000256" key="4">
    <source>
        <dbReference type="PROSITE-ProRule" id="PRU00510"/>
    </source>
</evidence>
<dbReference type="Pfam" id="PF01258">
    <property type="entry name" value="zf-dskA_traR"/>
    <property type="match status" value="1"/>
</dbReference>
<dbReference type="InterPro" id="IPR000962">
    <property type="entry name" value="Znf_DskA_TraR"/>
</dbReference>
<evidence type="ECO:0000313" key="6">
    <source>
        <dbReference type="EMBL" id="BAN34818.1"/>
    </source>
</evidence>
<dbReference type="OrthoDB" id="9811543at2"/>
<dbReference type="EMBL" id="AP013066">
    <property type="protein sequence ID" value="BAN34818.1"/>
    <property type="molecule type" value="Genomic_DNA"/>
</dbReference>
<dbReference type="KEGG" id="sdr:SCD_n00979"/>
<dbReference type="RefSeq" id="WP_009206235.1">
    <property type="nucleotide sequence ID" value="NC_022357.1"/>
</dbReference>
<evidence type="ECO:0000256" key="2">
    <source>
        <dbReference type="ARBA" id="ARBA00022771"/>
    </source>
</evidence>
<dbReference type="AlphaFoldDB" id="S6ABL7"/>
<dbReference type="SUPFAM" id="SSF109635">
    <property type="entry name" value="DnaK suppressor protein DksA, alpha-hairpin domain"/>
    <property type="match status" value="1"/>
</dbReference>
<keyword evidence="7" id="KW-1185">Reference proteome</keyword>
<dbReference type="PANTHER" id="PTHR33823">
    <property type="entry name" value="RNA POLYMERASE-BINDING TRANSCRIPTION FACTOR DKSA-RELATED"/>
    <property type="match status" value="1"/>
</dbReference>
<reference evidence="6 7" key="1">
    <citation type="journal article" date="2012" name="Appl. Environ. Microbiol.">
        <title>Draft genome sequence of a psychrotolerant sulfur-oxidizing bacterium, Sulfuricella denitrificans skB26, and proteomic insights into cold adaptation.</title>
        <authorList>
            <person name="Watanabe T."/>
            <person name="Kojima H."/>
            <person name="Fukui M."/>
        </authorList>
    </citation>
    <scope>NUCLEOTIDE SEQUENCE [LARGE SCALE GENOMIC DNA]</scope>
    <source>
        <strain evidence="7">skB26</strain>
    </source>
</reference>
<dbReference type="STRING" id="1163617.SCD_n00979"/>
<sequence length="131" mass="14299">MAAFVADEVAQFKQSLEKRRQLLLEEIRDELARSGEQHYVDLAGRVPDLGDASVADMLADLGAAMADRQVIEVRAIEAALNRLAAGDYGVCVDCGADIPFDRLQAYPTAERCISCQSIHELAYAHEGHPTL</sequence>
<dbReference type="SUPFAM" id="SSF57716">
    <property type="entry name" value="Glucocorticoid receptor-like (DNA-binding domain)"/>
    <property type="match status" value="1"/>
</dbReference>
<dbReference type="eggNOG" id="COG1734">
    <property type="taxonomic scope" value="Bacteria"/>
</dbReference>
<keyword evidence="1" id="KW-0479">Metal-binding</keyword>
<gene>
    <name evidence="6" type="ORF">SCD_n00979</name>
</gene>
<organism evidence="6 7">
    <name type="scientific">Sulfuricella denitrificans (strain DSM 22764 / NBRC 105220 / skB26)</name>
    <dbReference type="NCBI Taxonomy" id="1163617"/>
    <lineage>
        <taxon>Bacteria</taxon>
        <taxon>Pseudomonadati</taxon>
        <taxon>Pseudomonadota</taxon>
        <taxon>Betaproteobacteria</taxon>
        <taxon>Nitrosomonadales</taxon>
        <taxon>Sulfuricellaceae</taxon>
        <taxon>Sulfuricella</taxon>
    </lineage>
</organism>
<dbReference type="HOGENOM" id="CLU_043144_4_0_4"/>
<accession>S6ABL7</accession>
<evidence type="ECO:0000259" key="5">
    <source>
        <dbReference type="Pfam" id="PF01258"/>
    </source>
</evidence>